<dbReference type="GO" id="GO:0046982">
    <property type="term" value="F:protein heterodimerization activity"/>
    <property type="evidence" value="ECO:0007669"/>
    <property type="project" value="InterPro"/>
</dbReference>
<keyword evidence="2" id="KW-0539">Nucleus</keyword>
<comment type="subcellular location">
    <subcellularLocation>
        <location evidence="1">Nucleus</location>
    </subcellularLocation>
</comment>
<feature type="compositionally biased region" description="Low complexity" evidence="3">
    <location>
        <begin position="8"/>
        <end position="82"/>
    </location>
</feature>
<dbReference type="PANTHER" id="PTHR10252">
    <property type="entry name" value="HISTONE-LIKE TRANSCRIPTION FACTOR CCAAT-RELATED"/>
    <property type="match status" value="1"/>
</dbReference>
<dbReference type="InterPro" id="IPR003958">
    <property type="entry name" value="CBFA_NFYB_domain"/>
</dbReference>
<dbReference type="InterPro" id="IPR009072">
    <property type="entry name" value="Histone-fold"/>
</dbReference>
<feature type="compositionally biased region" description="Polar residues" evidence="3">
    <location>
        <begin position="276"/>
        <end position="287"/>
    </location>
</feature>
<dbReference type="AlphaFoldDB" id="A0A0F7SL56"/>
<dbReference type="Pfam" id="PF00808">
    <property type="entry name" value="CBFD_NFYB_HMF"/>
    <property type="match status" value="1"/>
</dbReference>
<dbReference type="EMBL" id="LN483326">
    <property type="protein sequence ID" value="CDZ98184.1"/>
    <property type="molecule type" value="Genomic_DNA"/>
</dbReference>
<evidence type="ECO:0000313" key="5">
    <source>
        <dbReference type="EMBL" id="CDZ98184.1"/>
    </source>
</evidence>
<evidence type="ECO:0000256" key="2">
    <source>
        <dbReference type="ARBA" id="ARBA00023242"/>
    </source>
</evidence>
<dbReference type="Gene3D" id="1.10.20.10">
    <property type="entry name" value="Histone, subunit A"/>
    <property type="match status" value="1"/>
</dbReference>
<evidence type="ECO:0000259" key="4">
    <source>
        <dbReference type="Pfam" id="PF00808"/>
    </source>
</evidence>
<dbReference type="PANTHER" id="PTHR10252:SF54">
    <property type="entry name" value="CHROMATIN ACCESSIBILITY COMPLEX PROTEIN 1"/>
    <property type="match status" value="1"/>
</dbReference>
<feature type="region of interest" description="Disordered" evidence="3">
    <location>
        <begin position="179"/>
        <end position="296"/>
    </location>
</feature>
<feature type="compositionally biased region" description="Polar residues" evidence="3">
    <location>
        <begin position="244"/>
        <end position="254"/>
    </location>
</feature>
<feature type="domain" description="Transcription factor CBF/NF-Y/archaeal histone" evidence="4">
    <location>
        <begin position="82"/>
        <end position="145"/>
    </location>
</feature>
<protein>
    <submittedName>
        <fullName evidence="5">DNA polymerase epsilon, subunit C</fullName>
    </submittedName>
</protein>
<dbReference type="InterPro" id="IPR050568">
    <property type="entry name" value="Transcr_DNA_Rep_Reg"/>
</dbReference>
<dbReference type="SUPFAM" id="SSF47113">
    <property type="entry name" value="Histone-fold"/>
    <property type="match status" value="1"/>
</dbReference>
<evidence type="ECO:0000256" key="1">
    <source>
        <dbReference type="ARBA" id="ARBA00004123"/>
    </source>
</evidence>
<accession>A0A0F7SL56</accession>
<dbReference type="GO" id="GO:0008623">
    <property type="term" value="C:CHRAC"/>
    <property type="evidence" value="ECO:0007669"/>
    <property type="project" value="TreeGrafter"/>
</dbReference>
<organism evidence="5">
    <name type="scientific">Phaffia rhodozyma</name>
    <name type="common">Yeast</name>
    <name type="synonym">Xanthophyllomyces dendrorhous</name>
    <dbReference type="NCBI Taxonomy" id="264483"/>
    <lineage>
        <taxon>Eukaryota</taxon>
        <taxon>Fungi</taxon>
        <taxon>Dikarya</taxon>
        <taxon>Basidiomycota</taxon>
        <taxon>Agaricomycotina</taxon>
        <taxon>Tremellomycetes</taxon>
        <taxon>Cystofilobasidiales</taxon>
        <taxon>Mrakiaceae</taxon>
        <taxon>Phaffia</taxon>
    </lineage>
</organism>
<dbReference type="GO" id="GO:0006261">
    <property type="term" value="P:DNA-templated DNA replication"/>
    <property type="evidence" value="ECO:0007669"/>
    <property type="project" value="TreeGrafter"/>
</dbReference>
<evidence type="ECO:0000256" key="3">
    <source>
        <dbReference type="SAM" id="MobiDB-lite"/>
    </source>
</evidence>
<reference evidence="5" key="1">
    <citation type="submission" date="2014-08" db="EMBL/GenBank/DDBJ databases">
        <authorList>
            <person name="Sharma Rahul"/>
            <person name="Thines Marco"/>
        </authorList>
    </citation>
    <scope>NUCLEOTIDE SEQUENCE</scope>
</reference>
<proteinExistence type="predicted"/>
<dbReference type="CDD" id="cd23645">
    <property type="entry name" value="HFD_Dpb3-like"/>
    <property type="match status" value="1"/>
</dbReference>
<name>A0A0F7SL56_PHARH</name>
<feature type="compositionally biased region" description="Acidic residues" evidence="3">
    <location>
        <begin position="186"/>
        <end position="202"/>
    </location>
</feature>
<feature type="region of interest" description="Disordered" evidence="3">
    <location>
        <begin position="1"/>
        <end position="82"/>
    </location>
</feature>
<sequence length="296" mass="30733">MSDQEGLSSIPDSPAPASISAKKTSKAPPKTTTSKTGSKANPKTASNTAISKSTAAKKTTSASKGISKPVASVAKKGKGSSSFPISRVQKIIKADPEVTNCSKEASFLISQATEFFVKKFVDQGYLKSRTDGRKTIQLKDLTSVVRATPDFMFLEELIPDPVTLNQALAMRAKKLATDDLPVGMSESDEPEGSDEESIDGEEQTATTSAGRQTFFAPTGSAVAKGKGRGTGVTRARKSLKKGESSANGTSSTAKKTSEGVADGEATEDAPAAEDGATSTDVPLVEQSSHMDVDTSS</sequence>